<dbReference type="PANTHER" id="PTHR46929:SF3">
    <property type="entry name" value="MYB_SANT-LIKE DOMAIN-CONTAINING PROTEIN"/>
    <property type="match status" value="1"/>
</dbReference>
<dbReference type="Proteomes" id="UP000631114">
    <property type="component" value="Unassembled WGS sequence"/>
</dbReference>
<evidence type="ECO:0000256" key="1">
    <source>
        <dbReference type="SAM" id="MobiDB-lite"/>
    </source>
</evidence>
<dbReference type="AlphaFoldDB" id="A0A835HRS8"/>
<dbReference type="PANTHER" id="PTHR46929">
    <property type="entry name" value="EXPRESSED PROTEIN"/>
    <property type="match status" value="1"/>
</dbReference>
<evidence type="ECO:0008006" key="4">
    <source>
        <dbReference type="Google" id="ProtNLM"/>
    </source>
</evidence>
<keyword evidence="3" id="KW-1185">Reference proteome</keyword>
<dbReference type="OrthoDB" id="76215at2759"/>
<organism evidence="2 3">
    <name type="scientific">Coptis chinensis</name>
    <dbReference type="NCBI Taxonomy" id="261450"/>
    <lineage>
        <taxon>Eukaryota</taxon>
        <taxon>Viridiplantae</taxon>
        <taxon>Streptophyta</taxon>
        <taxon>Embryophyta</taxon>
        <taxon>Tracheophyta</taxon>
        <taxon>Spermatophyta</taxon>
        <taxon>Magnoliopsida</taxon>
        <taxon>Ranunculales</taxon>
        <taxon>Ranunculaceae</taxon>
        <taxon>Coptidoideae</taxon>
        <taxon>Coptis</taxon>
    </lineage>
</organism>
<comment type="caution">
    <text evidence="2">The sequence shown here is derived from an EMBL/GenBank/DDBJ whole genome shotgun (WGS) entry which is preliminary data.</text>
</comment>
<gene>
    <name evidence="2" type="ORF">IFM89_024524</name>
</gene>
<feature type="compositionally biased region" description="Polar residues" evidence="1">
    <location>
        <begin position="1"/>
        <end position="10"/>
    </location>
</feature>
<name>A0A835HRS8_9MAGN</name>
<dbReference type="EMBL" id="JADFTS010000006">
    <property type="protein sequence ID" value="KAF9601978.1"/>
    <property type="molecule type" value="Genomic_DNA"/>
</dbReference>
<reference evidence="2 3" key="1">
    <citation type="submission" date="2020-10" db="EMBL/GenBank/DDBJ databases">
        <title>The Coptis chinensis genome and diversification of protoberbering-type alkaloids.</title>
        <authorList>
            <person name="Wang B."/>
            <person name="Shu S."/>
            <person name="Song C."/>
            <person name="Liu Y."/>
        </authorList>
    </citation>
    <scope>NUCLEOTIDE SEQUENCE [LARGE SCALE GENOMIC DNA]</scope>
    <source>
        <strain evidence="2">HL-2020</strain>
        <tissue evidence="2">Leaf</tissue>
    </source>
</reference>
<sequence length="279" mass="30263">MESGGVNPTNAGGVKPTIDNGNGKCKDCEKTNKTQVRWYPNMEAILAEVLLEEAATGGKKADNGWKTESLKRIADEINRRLNMTLVFDNVRSSKKIDADDDAWASYVKAHPEAKTLRQKMFPHYDQRCIIFGKNFATGEGGNSGFDGDITVSYVNLGGSPGDGSQVDSEVKSTAPTAKKGKKSMLFEDIPKPLSFKVFTEAVVEIAKSFKAPVKPIEMLKEALKAFPDMEPELYLRSECWLCVLPLAAAAVVCVQVVLSECGESVVLSECGESVSVLSV</sequence>
<proteinExistence type="predicted"/>
<protein>
    <recommendedName>
        <fullName evidence="4">Myb/SANT-like domain-containing protein</fullName>
    </recommendedName>
</protein>
<accession>A0A835HRS8</accession>
<evidence type="ECO:0000313" key="3">
    <source>
        <dbReference type="Proteomes" id="UP000631114"/>
    </source>
</evidence>
<evidence type="ECO:0000313" key="2">
    <source>
        <dbReference type="EMBL" id="KAF9601978.1"/>
    </source>
</evidence>
<feature type="region of interest" description="Disordered" evidence="1">
    <location>
        <begin position="1"/>
        <end position="21"/>
    </location>
</feature>